<name>A0A6J5L9A2_9CAUD</name>
<evidence type="ECO:0000313" key="1">
    <source>
        <dbReference type="EMBL" id="CAB4131081.1"/>
    </source>
</evidence>
<gene>
    <name evidence="1" type="ORF">UFOVP124_55</name>
</gene>
<accession>A0A6J5L9A2</accession>
<dbReference type="EMBL" id="LR796250">
    <property type="protein sequence ID" value="CAB4131081.1"/>
    <property type="molecule type" value="Genomic_DNA"/>
</dbReference>
<reference evidence="1" key="1">
    <citation type="submission" date="2020-04" db="EMBL/GenBank/DDBJ databases">
        <authorList>
            <person name="Chiriac C."/>
            <person name="Salcher M."/>
            <person name="Ghai R."/>
            <person name="Kavagutti S V."/>
        </authorList>
    </citation>
    <scope>NUCLEOTIDE SEQUENCE</scope>
</reference>
<protein>
    <submittedName>
        <fullName evidence="1">Uncharacterized protein</fullName>
    </submittedName>
</protein>
<proteinExistence type="predicted"/>
<organism evidence="1">
    <name type="scientific">uncultured Caudovirales phage</name>
    <dbReference type="NCBI Taxonomy" id="2100421"/>
    <lineage>
        <taxon>Viruses</taxon>
        <taxon>Duplodnaviria</taxon>
        <taxon>Heunggongvirae</taxon>
        <taxon>Uroviricota</taxon>
        <taxon>Caudoviricetes</taxon>
        <taxon>Peduoviridae</taxon>
        <taxon>Maltschvirus</taxon>
        <taxon>Maltschvirus maltsch</taxon>
    </lineage>
</organism>
<sequence>MPDTFRFTPGCSCCGVECGILLGPFCDCCGLLPSGTLRVWNGTGFDKTFPITHGYANVIVNAVGTFHAQITAPYAARTLNDFTVTRTYDSVSNAWRCTASPTVQGYAPPDRPATLTLTTPDGTTVTLNQCTAANNCGSNQYTSYMGSTTITLTHGCWCETASTITLPVVFRWRYTISGQNCGLDVWVPACQSVTQISGAGVTLMLCGFAVTAPGTCVLPDVVIIPTPPSGDPFRPNAPCGWLKLNNFDLLIYSSSTTCNPLYWRSGLIPSWIKTRNQCLAPTASSFVWPGGGYITVTA</sequence>